<dbReference type="Pfam" id="PF00496">
    <property type="entry name" value="SBP_bac_5"/>
    <property type="match status" value="1"/>
</dbReference>
<comment type="caution">
    <text evidence="3">The sequence shown here is derived from an EMBL/GenBank/DDBJ whole genome shotgun (WGS) entry which is preliminary data.</text>
</comment>
<dbReference type="InterPro" id="IPR000914">
    <property type="entry name" value="SBP_5_dom"/>
</dbReference>
<sequence>MIRGKIRGRWLTAAAALTSVTLLAAGCSGASEGNEGPEDGGGSSASAEGAATERELVIWAGSQTPITANFNPYNPASVLHLANGGIYEPLFVYNKIADEPPTPMLGLESEWNADGTELTVTLREGVQWNDGEPFTADDVVYSFTNDTAKPPYLEDAVASDDATVVFSFDDPQFTNEFAILGSTLIVPEHVFAEHEKDKGEDVDGNALSGLVAWPNAEAPVGTGPYMVDTTSDAAYTAKANPTYWGGEPKVASLRYIGIDSNQSAEDLLTTGQIDWATMFVPQPDRITSSGVYGYWNTPKDPTVLYTCANADRGCEGEQTDVAVRQALNLAVDRGAIDEKAFVGLAETVSPTYALLGRDDKWIAEGMPAEAAQTADAAAAASVLEDAGYTKDADGFYGKDGAAIELTLASPDGWTDYNNAAKLIEEQAREAGLKVVATTISEAEYGDQRFSGKFELLVGGVVGTSIADPYQIYRDWFTGDFTQDVGTQLGSGEWNFSRYDDPEVNEAVAKAGQTNDEAVKKEAYAVVQEHLVEDVPFIPLVVNATQTFYNTKDYAGWPTEENPYAFPPAWENPSSGLVLGKVGGTGQ</sequence>
<dbReference type="PANTHER" id="PTHR30290">
    <property type="entry name" value="PERIPLASMIC BINDING COMPONENT OF ABC TRANSPORTER"/>
    <property type="match status" value="1"/>
</dbReference>
<evidence type="ECO:0000313" key="3">
    <source>
        <dbReference type="EMBL" id="GAA1718696.1"/>
    </source>
</evidence>
<evidence type="ECO:0000259" key="2">
    <source>
        <dbReference type="Pfam" id="PF00496"/>
    </source>
</evidence>
<evidence type="ECO:0000313" key="4">
    <source>
        <dbReference type="Proteomes" id="UP001501138"/>
    </source>
</evidence>
<dbReference type="CDD" id="cd08509">
    <property type="entry name" value="PBP2_TmCBP_oligosaccharides_like"/>
    <property type="match status" value="1"/>
</dbReference>
<keyword evidence="1" id="KW-0732">Signal</keyword>
<dbReference type="InterPro" id="IPR030678">
    <property type="entry name" value="Peptide/Ni-bd"/>
</dbReference>
<feature type="domain" description="Solute-binding protein family 5" evidence="2">
    <location>
        <begin position="102"/>
        <end position="478"/>
    </location>
</feature>
<evidence type="ECO:0000256" key="1">
    <source>
        <dbReference type="SAM" id="SignalP"/>
    </source>
</evidence>
<dbReference type="EMBL" id="BAAAPM010000003">
    <property type="protein sequence ID" value="GAA1718696.1"/>
    <property type="molecule type" value="Genomic_DNA"/>
</dbReference>
<dbReference type="Gene3D" id="3.40.190.10">
    <property type="entry name" value="Periplasmic binding protein-like II"/>
    <property type="match status" value="1"/>
</dbReference>
<dbReference type="Gene3D" id="3.90.76.10">
    <property type="entry name" value="Dipeptide-binding Protein, Domain 1"/>
    <property type="match status" value="1"/>
</dbReference>
<organism evidence="3 4">
    <name type="scientific">Isoptericola hypogeus</name>
    <dbReference type="NCBI Taxonomy" id="300179"/>
    <lineage>
        <taxon>Bacteria</taxon>
        <taxon>Bacillati</taxon>
        <taxon>Actinomycetota</taxon>
        <taxon>Actinomycetes</taxon>
        <taxon>Micrococcales</taxon>
        <taxon>Promicromonosporaceae</taxon>
        <taxon>Isoptericola</taxon>
    </lineage>
</organism>
<feature type="chain" id="PRO_5047279176" evidence="1">
    <location>
        <begin position="25"/>
        <end position="586"/>
    </location>
</feature>
<name>A0ABN2J5Y2_9MICO</name>
<keyword evidence="4" id="KW-1185">Reference proteome</keyword>
<protein>
    <submittedName>
        <fullName evidence="3">ABC transporter substrate-binding protein</fullName>
    </submittedName>
</protein>
<dbReference type="Gene3D" id="3.10.105.10">
    <property type="entry name" value="Dipeptide-binding Protein, Domain 3"/>
    <property type="match status" value="1"/>
</dbReference>
<proteinExistence type="predicted"/>
<feature type="signal peptide" evidence="1">
    <location>
        <begin position="1"/>
        <end position="24"/>
    </location>
</feature>
<dbReference type="PIRSF" id="PIRSF002741">
    <property type="entry name" value="MppA"/>
    <property type="match status" value="1"/>
</dbReference>
<dbReference type="RefSeq" id="WP_344246853.1">
    <property type="nucleotide sequence ID" value="NZ_BAAAPM010000003.1"/>
</dbReference>
<reference evidence="3 4" key="1">
    <citation type="journal article" date="2019" name="Int. J. Syst. Evol. Microbiol.">
        <title>The Global Catalogue of Microorganisms (GCM) 10K type strain sequencing project: providing services to taxonomists for standard genome sequencing and annotation.</title>
        <authorList>
            <consortium name="The Broad Institute Genomics Platform"/>
            <consortium name="The Broad Institute Genome Sequencing Center for Infectious Disease"/>
            <person name="Wu L."/>
            <person name="Ma J."/>
        </authorList>
    </citation>
    <scope>NUCLEOTIDE SEQUENCE [LARGE SCALE GENOMIC DNA]</scope>
    <source>
        <strain evidence="3 4">JCM 15589</strain>
    </source>
</reference>
<dbReference type="Proteomes" id="UP001501138">
    <property type="component" value="Unassembled WGS sequence"/>
</dbReference>
<gene>
    <name evidence="3" type="ORF">GCM10009809_13210</name>
</gene>
<accession>A0ABN2J5Y2</accession>
<dbReference type="InterPro" id="IPR039424">
    <property type="entry name" value="SBP_5"/>
</dbReference>
<dbReference type="SUPFAM" id="SSF53850">
    <property type="entry name" value="Periplasmic binding protein-like II"/>
    <property type="match status" value="1"/>
</dbReference>
<dbReference type="PROSITE" id="PS51257">
    <property type="entry name" value="PROKAR_LIPOPROTEIN"/>
    <property type="match status" value="1"/>
</dbReference>